<evidence type="ECO:0000313" key="1">
    <source>
        <dbReference type="EMBL" id="CAE0362284.1"/>
    </source>
</evidence>
<protein>
    <submittedName>
        <fullName evidence="1">Uncharacterized protein</fullName>
    </submittedName>
</protein>
<dbReference type="Gene3D" id="3.30.70.260">
    <property type="match status" value="1"/>
</dbReference>
<name>A0A7S3NIF1_9STRA</name>
<proteinExistence type="predicted"/>
<dbReference type="SUPFAM" id="SSF117991">
    <property type="entry name" value="YbeD/HP0495-like"/>
    <property type="match status" value="1"/>
</dbReference>
<gene>
    <name evidence="1" type="ORF">ALAG00032_LOCUS3025</name>
</gene>
<dbReference type="EMBL" id="HBIJ01004274">
    <property type="protein sequence ID" value="CAE0362284.1"/>
    <property type="molecule type" value="Transcribed_RNA"/>
</dbReference>
<dbReference type="InterPro" id="IPR007454">
    <property type="entry name" value="UPF0250_YbeD-like"/>
</dbReference>
<accession>A0A7S3NIF1</accession>
<sequence length="147" mass="16421">MQRIAKSLGILMAASFCLGCRGFSLVRPMIGLQRSIIRNASPFDADNDRLRTFEAQTGKRVFEALVEYPCDFQIRVIGREDASFVNDMLEYIGRVTETPVDEISFSTNPSSKGTFISVSIDAPIDSAQTLYECYAILRQDPRVKVAL</sequence>
<dbReference type="Pfam" id="PF04359">
    <property type="entry name" value="DUF493"/>
    <property type="match status" value="1"/>
</dbReference>
<organism evidence="1">
    <name type="scientific">Aureoumbra lagunensis</name>
    <dbReference type="NCBI Taxonomy" id="44058"/>
    <lineage>
        <taxon>Eukaryota</taxon>
        <taxon>Sar</taxon>
        <taxon>Stramenopiles</taxon>
        <taxon>Ochrophyta</taxon>
        <taxon>Pelagophyceae</taxon>
        <taxon>Pelagomonadales</taxon>
        <taxon>Aureoumbra</taxon>
    </lineage>
</organism>
<dbReference type="InterPro" id="IPR027471">
    <property type="entry name" value="YbeD-like_sf"/>
</dbReference>
<dbReference type="AlphaFoldDB" id="A0A7S3NIF1"/>
<reference evidence="1" key="1">
    <citation type="submission" date="2021-01" db="EMBL/GenBank/DDBJ databases">
        <authorList>
            <person name="Corre E."/>
            <person name="Pelletier E."/>
            <person name="Niang G."/>
            <person name="Scheremetjew M."/>
            <person name="Finn R."/>
            <person name="Kale V."/>
            <person name="Holt S."/>
            <person name="Cochrane G."/>
            <person name="Meng A."/>
            <person name="Brown T."/>
            <person name="Cohen L."/>
        </authorList>
    </citation>
    <scope>NUCLEOTIDE SEQUENCE</scope>
    <source>
        <strain evidence="1">CCMP1510</strain>
    </source>
</reference>